<organism evidence="1 2">
    <name type="scientific">Acidimicrobium ferrooxidans</name>
    <dbReference type="NCBI Taxonomy" id="53635"/>
    <lineage>
        <taxon>Bacteria</taxon>
        <taxon>Bacillati</taxon>
        <taxon>Actinomycetota</taxon>
        <taxon>Acidimicrobiia</taxon>
        <taxon>Acidimicrobiales</taxon>
        <taxon>Acidimicrobiaceae</taxon>
        <taxon>Acidimicrobium</taxon>
    </lineage>
</organism>
<dbReference type="NCBIfam" id="TIGR03309">
    <property type="entry name" value="matur_yqeB"/>
    <property type="match status" value="1"/>
</dbReference>
<reference evidence="1" key="1">
    <citation type="submission" date="2021-02" db="EMBL/GenBank/DDBJ databases">
        <title>Activity-based single-cell genomes from oceanic crustal fluid captures similar information to metagenomic and metatranscriptomic surveys with orders of magnitude less sampling.</title>
        <authorList>
            <person name="D'Angelo T.S."/>
            <person name="Orcutt B.N."/>
        </authorList>
    </citation>
    <scope>NUCLEOTIDE SEQUENCE [LARGE SCALE GENOMIC DNA]</scope>
    <source>
        <strain evidence="1">AH-315-J10</strain>
    </source>
</reference>
<dbReference type="InterPro" id="IPR017695">
    <property type="entry name" value="Se-dep_Mo_hydrolase_YqeB"/>
</dbReference>
<sequence>MAPDPNRTKRWSPGLCLIRGGGDLATGVAWRLSRAGWPVVVTELKNPLTVRRAVAVSSAVDAGVVDIEGMVARRADTAPDAVALAHAGVIAVFVSPELPDVDADVVIDARLAKRNIDTQLSDASLVVGLGPGFTAPVDCHAVVETQRGHRLGRVIWHGAAAANTGVPGIVGGRGSERVLRAPRSGVAAWSVVIGDRVDENQTLGAVGGVEIEAPFAGVVRGLIADGIAVNEGLKVGDIDPRCEPSACAEISDKALAIGGGVVEAVLTWSNQ</sequence>
<proteinExistence type="predicted"/>
<name>A0ABS3APN9_9ACTN</name>
<dbReference type="EMBL" id="JAFIUH010000001">
    <property type="protein sequence ID" value="MBN4059496.1"/>
    <property type="molecule type" value="Genomic_DNA"/>
</dbReference>
<gene>
    <name evidence="1" type="ORF">JYT35_00080</name>
</gene>
<evidence type="ECO:0000313" key="1">
    <source>
        <dbReference type="EMBL" id="MBN4059496.1"/>
    </source>
</evidence>
<protein>
    <submittedName>
        <fullName evidence="1">EF2563 family selenium-dependent molybdenum hydroxylase system protein</fullName>
    </submittedName>
</protein>
<evidence type="ECO:0000313" key="2">
    <source>
        <dbReference type="Proteomes" id="UP000724964"/>
    </source>
</evidence>
<accession>A0ABS3APN9</accession>
<keyword evidence="2" id="KW-1185">Reference proteome</keyword>
<comment type="caution">
    <text evidence="1">The sequence shown here is derived from an EMBL/GenBank/DDBJ whole genome shotgun (WGS) entry which is preliminary data.</text>
</comment>
<dbReference type="Proteomes" id="UP000724964">
    <property type="component" value="Unassembled WGS sequence"/>
</dbReference>